<dbReference type="Gene3D" id="2.40.128.110">
    <property type="entry name" value="Lipid/polyisoprenoid-binding, YceI-like"/>
    <property type="match status" value="1"/>
</dbReference>
<organism evidence="3 4">
    <name type="scientific">Reichenbachiella ulvae</name>
    <dbReference type="NCBI Taxonomy" id="2980104"/>
    <lineage>
        <taxon>Bacteria</taxon>
        <taxon>Pseudomonadati</taxon>
        <taxon>Bacteroidota</taxon>
        <taxon>Cytophagia</taxon>
        <taxon>Cytophagales</taxon>
        <taxon>Reichenbachiellaceae</taxon>
        <taxon>Reichenbachiella</taxon>
    </lineage>
</organism>
<dbReference type="PANTHER" id="PTHR34406:SF1">
    <property type="entry name" value="PROTEIN YCEI"/>
    <property type="match status" value="1"/>
</dbReference>
<dbReference type="Proteomes" id="UP001300692">
    <property type="component" value="Unassembled WGS sequence"/>
</dbReference>
<gene>
    <name evidence="3" type="ORF">N7U62_04570</name>
</gene>
<protein>
    <submittedName>
        <fullName evidence="3">YceI family protein</fullName>
    </submittedName>
</protein>
<evidence type="ECO:0000259" key="2">
    <source>
        <dbReference type="SMART" id="SM00867"/>
    </source>
</evidence>
<dbReference type="InterPro" id="IPR007372">
    <property type="entry name" value="Lipid/polyisoprenoid-bd_YceI"/>
</dbReference>
<dbReference type="PANTHER" id="PTHR34406">
    <property type="entry name" value="PROTEIN YCEI"/>
    <property type="match status" value="1"/>
</dbReference>
<evidence type="ECO:0000256" key="1">
    <source>
        <dbReference type="SAM" id="SignalP"/>
    </source>
</evidence>
<dbReference type="EMBL" id="JAOYOD010000001">
    <property type="protein sequence ID" value="MCV9385922.1"/>
    <property type="molecule type" value="Genomic_DNA"/>
</dbReference>
<proteinExistence type="predicted"/>
<dbReference type="PROSITE" id="PS51257">
    <property type="entry name" value="PROKAR_LIPOPROTEIN"/>
    <property type="match status" value="1"/>
</dbReference>
<evidence type="ECO:0000313" key="3">
    <source>
        <dbReference type="EMBL" id="MCV9385922.1"/>
    </source>
</evidence>
<dbReference type="SMART" id="SM00867">
    <property type="entry name" value="YceI"/>
    <property type="match status" value="1"/>
</dbReference>
<keyword evidence="4" id="KW-1185">Reference proteome</keyword>
<feature type="domain" description="Lipid/polyisoprenoid-binding YceI-like" evidence="2">
    <location>
        <begin position="43"/>
        <end position="210"/>
    </location>
</feature>
<sequence length="211" mass="22463">MNTKVSILFTLALAVLIASCGGKKSNTEETTTEESTEAAVAATYTVDTLASTVSWSGEVAGVYGHNGEIEIAEGTVSTLGDSITGATVVIDMTTIQPMDSASYKDEDGRRASDLVAHLSTGDFFLVEENPTSTFVIKSHNGSELVGDLTVRGITKEETATISSLEVGPEGLSAKADLVFNRQDYEVSWEHFMEDMVLSDDIKISLEIVAKP</sequence>
<keyword evidence="1" id="KW-0732">Signal</keyword>
<dbReference type="InterPro" id="IPR036761">
    <property type="entry name" value="TTHA0802/YceI-like_sf"/>
</dbReference>
<accession>A0ABT3CQM0</accession>
<evidence type="ECO:0000313" key="4">
    <source>
        <dbReference type="Proteomes" id="UP001300692"/>
    </source>
</evidence>
<feature type="signal peptide" evidence="1">
    <location>
        <begin position="1"/>
        <end position="20"/>
    </location>
</feature>
<feature type="chain" id="PRO_5047057057" evidence="1">
    <location>
        <begin position="21"/>
        <end position="211"/>
    </location>
</feature>
<dbReference type="Pfam" id="PF04264">
    <property type="entry name" value="YceI"/>
    <property type="match status" value="1"/>
</dbReference>
<dbReference type="RefSeq" id="WP_264136704.1">
    <property type="nucleotide sequence ID" value="NZ_JAOYOD010000001.1"/>
</dbReference>
<comment type="caution">
    <text evidence="3">The sequence shown here is derived from an EMBL/GenBank/DDBJ whole genome shotgun (WGS) entry which is preliminary data.</text>
</comment>
<dbReference type="SUPFAM" id="SSF101874">
    <property type="entry name" value="YceI-like"/>
    <property type="match status" value="1"/>
</dbReference>
<reference evidence="3 4" key="1">
    <citation type="submission" date="2022-10" db="EMBL/GenBank/DDBJ databases">
        <title>Comparative genomics and taxonomic characterization of three novel marine species of genus Reichenbachiella exhibiting antioxidant and polysaccharide degradation activities.</title>
        <authorList>
            <person name="Muhammad N."/>
            <person name="Lee Y.-J."/>
            <person name="Ko J."/>
            <person name="Kim S.-G."/>
        </authorList>
    </citation>
    <scope>NUCLEOTIDE SEQUENCE [LARGE SCALE GENOMIC DNA]</scope>
    <source>
        <strain evidence="3 4">ABR2-5</strain>
    </source>
</reference>
<name>A0ABT3CQM0_9BACT</name>